<keyword evidence="2" id="KW-0378">Hydrolase</keyword>
<dbReference type="CDD" id="cd06141">
    <property type="entry name" value="WRN_exo"/>
    <property type="match status" value="1"/>
</dbReference>
<dbReference type="Gene3D" id="3.30.420.10">
    <property type="entry name" value="Ribonuclease H-like superfamily/Ribonuclease H"/>
    <property type="match status" value="1"/>
</dbReference>
<evidence type="ECO:0000313" key="4">
    <source>
        <dbReference type="Proteomes" id="UP000504637"/>
    </source>
</evidence>
<dbReference type="PANTHER" id="PTHR13620:SF104">
    <property type="entry name" value="EXONUCLEASE 3'-5' DOMAIN-CONTAINING PROTEIN 2"/>
    <property type="match status" value="1"/>
</dbReference>
<evidence type="ECO:0000313" key="5">
    <source>
        <dbReference type="RefSeq" id="XP_033461252.1"/>
    </source>
</evidence>
<evidence type="ECO:0000256" key="1">
    <source>
        <dbReference type="ARBA" id="ARBA00022722"/>
    </source>
</evidence>
<keyword evidence="4" id="KW-1185">Reference proteome</keyword>
<dbReference type="InterPro" id="IPR036397">
    <property type="entry name" value="RNaseH_sf"/>
</dbReference>
<gene>
    <name evidence="5" type="ORF">K489DRAFT_300257</name>
</gene>
<protein>
    <submittedName>
        <fullName evidence="5">Ribonuclease H-like protein</fullName>
    </submittedName>
</protein>
<dbReference type="RefSeq" id="XP_033461252.1">
    <property type="nucleotide sequence ID" value="XM_033600400.1"/>
</dbReference>
<dbReference type="GO" id="GO:0006139">
    <property type="term" value="P:nucleobase-containing compound metabolic process"/>
    <property type="evidence" value="ECO:0007669"/>
    <property type="project" value="InterPro"/>
</dbReference>
<proteinExistence type="predicted"/>
<dbReference type="GO" id="GO:0005737">
    <property type="term" value="C:cytoplasm"/>
    <property type="evidence" value="ECO:0007669"/>
    <property type="project" value="TreeGrafter"/>
</dbReference>
<dbReference type="AlphaFoldDB" id="A0A6J3M828"/>
<dbReference type="InterPro" id="IPR051132">
    <property type="entry name" value="3-5_Exonuclease_domain"/>
</dbReference>
<feature type="domain" description="3'-5' exonuclease" evidence="3">
    <location>
        <begin position="1"/>
        <end position="190"/>
    </location>
</feature>
<dbReference type="InterPro" id="IPR012337">
    <property type="entry name" value="RNaseH-like_sf"/>
</dbReference>
<dbReference type="GO" id="GO:0003676">
    <property type="term" value="F:nucleic acid binding"/>
    <property type="evidence" value="ECO:0007669"/>
    <property type="project" value="InterPro"/>
</dbReference>
<dbReference type="GO" id="GO:0005634">
    <property type="term" value="C:nucleus"/>
    <property type="evidence" value="ECO:0007669"/>
    <property type="project" value="TreeGrafter"/>
</dbReference>
<dbReference type="SUPFAM" id="SSF53098">
    <property type="entry name" value="Ribonuclease H-like"/>
    <property type="match status" value="1"/>
</dbReference>
<dbReference type="PANTHER" id="PTHR13620">
    <property type="entry name" value="3-5 EXONUCLEASE"/>
    <property type="match status" value="1"/>
</dbReference>
<reference evidence="5" key="2">
    <citation type="submission" date="2020-04" db="EMBL/GenBank/DDBJ databases">
        <authorList>
            <consortium name="NCBI Genome Project"/>
        </authorList>
    </citation>
    <scope>NUCLEOTIDE SEQUENCE</scope>
    <source>
        <strain evidence="5">CBS 342.82</strain>
    </source>
</reference>
<dbReference type="Proteomes" id="UP000504637">
    <property type="component" value="Unplaced"/>
</dbReference>
<organism evidence="5">
    <name type="scientific">Dissoconium aciculare CBS 342.82</name>
    <dbReference type="NCBI Taxonomy" id="1314786"/>
    <lineage>
        <taxon>Eukaryota</taxon>
        <taxon>Fungi</taxon>
        <taxon>Dikarya</taxon>
        <taxon>Ascomycota</taxon>
        <taxon>Pezizomycotina</taxon>
        <taxon>Dothideomycetes</taxon>
        <taxon>Dothideomycetidae</taxon>
        <taxon>Mycosphaerellales</taxon>
        <taxon>Dissoconiaceae</taxon>
        <taxon>Dissoconium</taxon>
    </lineage>
</organism>
<dbReference type="OrthoDB" id="1920326at2759"/>
<sequence>VFYCTSYETCERQAKLFLNEPIVGFDLEWETFASLKKHGAKQNVSLIQIASESQIGLFHVACFKGTTPEELMPPSLRTLLESESITKTGVNVVGDANRMRTFFQIEMKGLMELSHLYRIVRYSEQSPDMVNFKLCGLAMQVKDVLRLPLKKDETRVSRWSNKLNAQQIEYAAADAYAGFHLYHALENLRIVMDPRPPRPAFYE</sequence>
<dbReference type="GeneID" id="54358200"/>
<accession>A0A6J3M828</accession>
<name>A0A6J3M828_9PEZI</name>
<dbReference type="InterPro" id="IPR002562">
    <property type="entry name" value="3'-5'_exonuclease_dom"/>
</dbReference>
<evidence type="ECO:0000259" key="3">
    <source>
        <dbReference type="SMART" id="SM00474"/>
    </source>
</evidence>
<reference evidence="5" key="3">
    <citation type="submission" date="2025-08" db="UniProtKB">
        <authorList>
            <consortium name="RefSeq"/>
        </authorList>
    </citation>
    <scope>IDENTIFICATION</scope>
    <source>
        <strain evidence="5">CBS 342.82</strain>
    </source>
</reference>
<dbReference type="Pfam" id="PF01612">
    <property type="entry name" value="DNA_pol_A_exo1"/>
    <property type="match status" value="1"/>
</dbReference>
<dbReference type="SMART" id="SM00474">
    <property type="entry name" value="35EXOc"/>
    <property type="match status" value="1"/>
</dbReference>
<keyword evidence="1" id="KW-0540">Nuclease</keyword>
<reference evidence="5" key="1">
    <citation type="submission" date="2020-01" db="EMBL/GenBank/DDBJ databases">
        <authorList>
            <consortium name="DOE Joint Genome Institute"/>
            <person name="Haridas S."/>
            <person name="Albert R."/>
            <person name="Binder M."/>
            <person name="Bloem J."/>
            <person name="Labutti K."/>
            <person name="Salamov A."/>
            <person name="Andreopoulos B."/>
            <person name="Baker S.E."/>
            <person name="Barry K."/>
            <person name="Bills G."/>
            <person name="Bluhm B.H."/>
            <person name="Cannon C."/>
            <person name="Castanera R."/>
            <person name="Culley D.E."/>
            <person name="Daum C."/>
            <person name="Ezra D."/>
            <person name="Gonzalez J.B."/>
            <person name="Henrissat B."/>
            <person name="Kuo A."/>
            <person name="Liang C."/>
            <person name="Lipzen A."/>
            <person name="Lutzoni F."/>
            <person name="Magnuson J."/>
            <person name="Mondo S."/>
            <person name="Nolan M."/>
            <person name="Ohm R."/>
            <person name="Pangilinan J."/>
            <person name="Park H.-J."/>
            <person name="Ramirez L."/>
            <person name="Alfaro M."/>
            <person name="Sun H."/>
            <person name="Tritt A."/>
            <person name="Yoshinaga Y."/>
            <person name="Zwiers L.-H."/>
            <person name="Turgeon B.G."/>
            <person name="Goodwin S.B."/>
            <person name="Spatafora J.W."/>
            <person name="Crous P.W."/>
            <person name="Grigoriev I.V."/>
        </authorList>
    </citation>
    <scope>NUCLEOTIDE SEQUENCE</scope>
    <source>
        <strain evidence="5">CBS 342.82</strain>
    </source>
</reference>
<dbReference type="GO" id="GO:0008408">
    <property type="term" value="F:3'-5' exonuclease activity"/>
    <property type="evidence" value="ECO:0007669"/>
    <property type="project" value="InterPro"/>
</dbReference>
<feature type="non-terminal residue" evidence="5">
    <location>
        <position position="1"/>
    </location>
</feature>
<evidence type="ECO:0000256" key="2">
    <source>
        <dbReference type="ARBA" id="ARBA00022801"/>
    </source>
</evidence>
<feature type="non-terminal residue" evidence="5">
    <location>
        <position position="203"/>
    </location>
</feature>